<name>A0ABT0RLJ3_9SPHN</name>
<dbReference type="EMBL" id="JAMGBD010000001">
    <property type="protein sequence ID" value="MCL6683465.1"/>
    <property type="molecule type" value="Genomic_DNA"/>
</dbReference>
<keyword evidence="3" id="KW-1185">Reference proteome</keyword>
<organism evidence="2 3">
    <name type="scientific">Sphingomonas alba</name>
    <dbReference type="NCBI Taxonomy" id="2908208"/>
    <lineage>
        <taxon>Bacteria</taxon>
        <taxon>Pseudomonadati</taxon>
        <taxon>Pseudomonadota</taxon>
        <taxon>Alphaproteobacteria</taxon>
        <taxon>Sphingomonadales</taxon>
        <taxon>Sphingomonadaceae</taxon>
        <taxon>Sphingomonas</taxon>
    </lineage>
</organism>
<gene>
    <name evidence="2" type="ORF">LZ536_06055</name>
</gene>
<keyword evidence="1" id="KW-1133">Transmembrane helix</keyword>
<sequence>MTLDLAERIILFLDTAAAAAFIIVAWRDLQRQTTDIGRVGGVVVLAALAFVFYFAGRAFLRV</sequence>
<accession>A0ABT0RLJ3</accession>
<evidence type="ECO:0000256" key="1">
    <source>
        <dbReference type="SAM" id="Phobius"/>
    </source>
</evidence>
<keyword evidence="1" id="KW-0472">Membrane</keyword>
<feature type="transmembrane region" description="Helical" evidence="1">
    <location>
        <begin position="39"/>
        <end position="60"/>
    </location>
</feature>
<keyword evidence="1" id="KW-0812">Transmembrane</keyword>
<protein>
    <submittedName>
        <fullName evidence="2">Uncharacterized protein</fullName>
    </submittedName>
</protein>
<proteinExistence type="predicted"/>
<reference evidence="2" key="1">
    <citation type="submission" date="2022-05" db="EMBL/GenBank/DDBJ databases">
        <authorList>
            <person name="Jo J.-H."/>
            <person name="Im W.-T."/>
        </authorList>
    </citation>
    <scope>NUCLEOTIDE SEQUENCE</scope>
    <source>
        <strain evidence="2">SE158</strain>
    </source>
</reference>
<feature type="transmembrane region" description="Helical" evidence="1">
    <location>
        <begin position="9"/>
        <end position="27"/>
    </location>
</feature>
<dbReference type="Proteomes" id="UP001165363">
    <property type="component" value="Unassembled WGS sequence"/>
</dbReference>
<dbReference type="RefSeq" id="WP_249847389.1">
    <property type="nucleotide sequence ID" value="NZ_JAMGBD010000001.1"/>
</dbReference>
<evidence type="ECO:0000313" key="3">
    <source>
        <dbReference type="Proteomes" id="UP001165363"/>
    </source>
</evidence>
<evidence type="ECO:0000313" key="2">
    <source>
        <dbReference type="EMBL" id="MCL6683465.1"/>
    </source>
</evidence>
<comment type="caution">
    <text evidence="2">The sequence shown here is derived from an EMBL/GenBank/DDBJ whole genome shotgun (WGS) entry which is preliminary data.</text>
</comment>